<reference evidence="3 4" key="1">
    <citation type="journal article" date="2019" name="Syst. Appl. Microbiol.">
        <title>Polyphasic characterization of two novel Lactobacillus spp. isolated from blown salami packages: Description of Lactobacillus halodurans sp. nov. and Lactobacillus salsicarnum sp. nov.</title>
        <authorList>
            <person name="Schuster J.A."/>
            <person name="Klingl A."/>
            <person name="Vogel R.F."/>
            <person name="Ehrmann M.A."/>
        </authorList>
    </citation>
    <scope>NUCLEOTIDE SEQUENCE [LARGE SCALE GENOMIC DNA]</scope>
    <source>
        <strain evidence="1 4">TMW 1.2098</strain>
        <strain evidence="2 3">TMW 1.2118</strain>
    </source>
</reference>
<dbReference type="EMBL" id="VDFM01000002">
    <property type="protein sequence ID" value="MQS51806.1"/>
    <property type="molecule type" value="Genomic_DNA"/>
</dbReference>
<dbReference type="OrthoDB" id="2297628at2"/>
<organism evidence="2 3">
    <name type="scientific">Companilactobacillus mishanensis</name>
    <dbReference type="NCBI Taxonomy" id="2486008"/>
    <lineage>
        <taxon>Bacteria</taxon>
        <taxon>Bacillati</taxon>
        <taxon>Bacillota</taxon>
        <taxon>Bacilli</taxon>
        <taxon>Lactobacillales</taxon>
        <taxon>Lactobacillaceae</taxon>
        <taxon>Companilactobacillus</taxon>
    </lineage>
</organism>
<dbReference type="Proteomes" id="UP000380386">
    <property type="component" value="Unassembled WGS sequence"/>
</dbReference>
<proteinExistence type="predicted"/>
<sequence>MRIIDLILMLNDFKKNNRVYIEEKDARLAVVDLEVKEDGIYLKSSTKIQGIKNWEFLLLLNKKEYYTLPLYYDDDRKKNHQQLFGFRVADDCILLG</sequence>
<name>A0A5P0ZFI5_9LACO</name>
<accession>A0A5P0ZFI5</accession>
<gene>
    <name evidence="2" type="ORF">FHL02_02105</name>
    <name evidence="1" type="ORF">FHL03_10585</name>
</gene>
<dbReference type="Proteomes" id="UP000436655">
    <property type="component" value="Unassembled WGS sequence"/>
</dbReference>
<protein>
    <submittedName>
        <fullName evidence="2">Uncharacterized protein</fullName>
    </submittedName>
</protein>
<reference evidence="1" key="2">
    <citation type="submission" date="2019-05" db="EMBL/GenBank/DDBJ databases">
        <authorList>
            <person name="Schuster J.A."/>
            <person name="Ehrmann M.A."/>
        </authorList>
    </citation>
    <scope>NUCLEOTIDE SEQUENCE</scope>
    <source>
        <strain evidence="1">TMW 1.2098</strain>
    </source>
</reference>
<keyword evidence="4" id="KW-1185">Reference proteome</keyword>
<evidence type="ECO:0000313" key="3">
    <source>
        <dbReference type="Proteomes" id="UP000380386"/>
    </source>
</evidence>
<evidence type="ECO:0000313" key="1">
    <source>
        <dbReference type="EMBL" id="MQS45931.1"/>
    </source>
</evidence>
<evidence type="ECO:0000313" key="4">
    <source>
        <dbReference type="Proteomes" id="UP000436655"/>
    </source>
</evidence>
<comment type="caution">
    <text evidence="2">The sequence shown here is derived from an EMBL/GenBank/DDBJ whole genome shotgun (WGS) entry which is preliminary data.</text>
</comment>
<dbReference type="EMBL" id="VDFN01000013">
    <property type="protein sequence ID" value="MQS45931.1"/>
    <property type="molecule type" value="Genomic_DNA"/>
</dbReference>
<evidence type="ECO:0000313" key="2">
    <source>
        <dbReference type="EMBL" id="MQS51806.1"/>
    </source>
</evidence>
<dbReference type="RefSeq" id="WP_125703665.1">
    <property type="nucleotide sequence ID" value="NZ_JBHTOO010000029.1"/>
</dbReference>
<dbReference type="AlphaFoldDB" id="A0A5P0ZFI5"/>